<dbReference type="Proteomes" id="UP000242432">
    <property type="component" value="Unassembled WGS sequence"/>
</dbReference>
<name>A0A1T4V8R5_9GAMM</name>
<dbReference type="STRING" id="83771.SAMN02910357_00824"/>
<gene>
    <name evidence="1" type="ORF">SAMN02745213_01073</name>
</gene>
<accession>A0A1T4V8R5</accession>
<keyword evidence="2" id="KW-1185">Reference proteome</keyword>
<dbReference type="AlphaFoldDB" id="A0A1T4V8R5"/>
<organism evidence="1 2">
    <name type="scientific">Succinivibrio dextrinosolvens DSM 3072</name>
    <dbReference type="NCBI Taxonomy" id="1123324"/>
    <lineage>
        <taxon>Bacteria</taxon>
        <taxon>Pseudomonadati</taxon>
        <taxon>Pseudomonadota</taxon>
        <taxon>Gammaproteobacteria</taxon>
        <taxon>Aeromonadales</taxon>
        <taxon>Succinivibrionaceae</taxon>
        <taxon>Succinivibrio</taxon>
    </lineage>
</organism>
<evidence type="ECO:0000313" key="2">
    <source>
        <dbReference type="Proteomes" id="UP000242432"/>
    </source>
</evidence>
<dbReference type="RefSeq" id="WP_078928578.1">
    <property type="nucleotide sequence ID" value="NZ_FUXX01000014.1"/>
</dbReference>
<evidence type="ECO:0008006" key="3">
    <source>
        <dbReference type="Google" id="ProtNLM"/>
    </source>
</evidence>
<dbReference type="EMBL" id="FUXX01000014">
    <property type="protein sequence ID" value="SKA61358.1"/>
    <property type="molecule type" value="Genomic_DNA"/>
</dbReference>
<reference evidence="2" key="1">
    <citation type="submission" date="2017-02" db="EMBL/GenBank/DDBJ databases">
        <authorList>
            <person name="Varghese N."/>
            <person name="Submissions S."/>
        </authorList>
    </citation>
    <scope>NUCLEOTIDE SEQUENCE [LARGE SCALE GENOMIC DNA]</scope>
    <source>
        <strain evidence="2">DSM 3072</strain>
    </source>
</reference>
<evidence type="ECO:0000313" key="1">
    <source>
        <dbReference type="EMBL" id="SKA61358.1"/>
    </source>
</evidence>
<protein>
    <recommendedName>
        <fullName evidence="3">DUF945 domain-containing protein</fullName>
    </recommendedName>
</protein>
<sequence>MAKKSVLFGAGAVVLASAVYVGGVYYTGVKINEYLNGIENNETITKQINQYLPGAKVSCKVDDDSFFSEKGNFTIAFEDETLNIPFTINKGFGSANTVIDTAKFEEMIAKNDSIKFAPNTVKADLEFDSSVFSSKIKAHGALKADYLDNTKGALDSALNIDINSDEDVVSHLNIKNLQDGKSFSVKEIEMSGNMQGITDIKSFGNSSLIIKGFEAMPYKFDNLKLTSKAVNQTKEGDFDMNVTLSGDDLFGYLMNYDIDLTVSKFNTDVIEQLSQSADTDKSYQELFKSVNSLAINKLNGKVGKIVAFFTGIQNVDQFNLTSSGKFEWNLEEGMDSLKGMLTVKSDSNKNAEQFFVEGEDGSYESAISIENGRLMVNGKPFM</sequence>
<proteinExistence type="predicted"/>